<feature type="compositionally biased region" description="Acidic residues" evidence="1">
    <location>
        <begin position="14"/>
        <end position="28"/>
    </location>
</feature>
<organism evidence="2 3">
    <name type="scientific">Portunus trituberculatus</name>
    <name type="common">Swimming crab</name>
    <name type="synonym">Neptunus trituberculatus</name>
    <dbReference type="NCBI Taxonomy" id="210409"/>
    <lineage>
        <taxon>Eukaryota</taxon>
        <taxon>Metazoa</taxon>
        <taxon>Ecdysozoa</taxon>
        <taxon>Arthropoda</taxon>
        <taxon>Crustacea</taxon>
        <taxon>Multicrustacea</taxon>
        <taxon>Malacostraca</taxon>
        <taxon>Eumalacostraca</taxon>
        <taxon>Eucarida</taxon>
        <taxon>Decapoda</taxon>
        <taxon>Pleocyemata</taxon>
        <taxon>Brachyura</taxon>
        <taxon>Eubrachyura</taxon>
        <taxon>Portunoidea</taxon>
        <taxon>Portunidae</taxon>
        <taxon>Portuninae</taxon>
        <taxon>Portunus</taxon>
    </lineage>
</organism>
<evidence type="ECO:0000313" key="2">
    <source>
        <dbReference type="EMBL" id="MPC84649.1"/>
    </source>
</evidence>
<sequence length="60" mass="6496">MEEGGSGEGGGEVYMEDVGENFEGEEDGKEFSGNGTVPEGQEPYEPYEAAEEEEEEEEEG</sequence>
<protein>
    <submittedName>
        <fullName evidence="2">Uncharacterized protein</fullName>
    </submittedName>
</protein>
<comment type="caution">
    <text evidence="2">The sequence shown here is derived from an EMBL/GenBank/DDBJ whole genome shotgun (WGS) entry which is preliminary data.</text>
</comment>
<dbReference type="Proteomes" id="UP000324222">
    <property type="component" value="Unassembled WGS sequence"/>
</dbReference>
<evidence type="ECO:0000256" key="1">
    <source>
        <dbReference type="SAM" id="MobiDB-lite"/>
    </source>
</evidence>
<feature type="region of interest" description="Disordered" evidence="1">
    <location>
        <begin position="1"/>
        <end position="60"/>
    </location>
</feature>
<gene>
    <name evidence="2" type="ORF">E2C01_079394</name>
</gene>
<accession>A0A5B7IRB3</accession>
<feature type="compositionally biased region" description="Acidic residues" evidence="1">
    <location>
        <begin position="48"/>
        <end position="60"/>
    </location>
</feature>
<dbReference type="AlphaFoldDB" id="A0A5B7IRB3"/>
<keyword evidence="3" id="KW-1185">Reference proteome</keyword>
<feature type="compositionally biased region" description="Gly residues" evidence="1">
    <location>
        <begin position="1"/>
        <end position="12"/>
    </location>
</feature>
<proteinExistence type="predicted"/>
<dbReference type="EMBL" id="VSRR010066010">
    <property type="protein sequence ID" value="MPC84649.1"/>
    <property type="molecule type" value="Genomic_DNA"/>
</dbReference>
<reference evidence="2 3" key="1">
    <citation type="submission" date="2019-05" db="EMBL/GenBank/DDBJ databases">
        <title>Another draft genome of Portunus trituberculatus and its Hox gene families provides insights of decapod evolution.</title>
        <authorList>
            <person name="Jeong J.-H."/>
            <person name="Song I."/>
            <person name="Kim S."/>
            <person name="Choi T."/>
            <person name="Kim D."/>
            <person name="Ryu S."/>
            <person name="Kim W."/>
        </authorList>
    </citation>
    <scope>NUCLEOTIDE SEQUENCE [LARGE SCALE GENOMIC DNA]</scope>
    <source>
        <tissue evidence="2">Muscle</tissue>
    </source>
</reference>
<name>A0A5B7IRB3_PORTR</name>
<evidence type="ECO:0000313" key="3">
    <source>
        <dbReference type="Proteomes" id="UP000324222"/>
    </source>
</evidence>